<name>A0A9Q0G258_9ROSI</name>
<organism evidence="2 3">
    <name type="scientific">Turnera subulata</name>
    <dbReference type="NCBI Taxonomy" id="218843"/>
    <lineage>
        <taxon>Eukaryota</taxon>
        <taxon>Viridiplantae</taxon>
        <taxon>Streptophyta</taxon>
        <taxon>Embryophyta</taxon>
        <taxon>Tracheophyta</taxon>
        <taxon>Spermatophyta</taxon>
        <taxon>Magnoliopsida</taxon>
        <taxon>eudicotyledons</taxon>
        <taxon>Gunneridae</taxon>
        <taxon>Pentapetalae</taxon>
        <taxon>rosids</taxon>
        <taxon>fabids</taxon>
        <taxon>Malpighiales</taxon>
        <taxon>Passifloraceae</taxon>
        <taxon>Turnera</taxon>
    </lineage>
</organism>
<reference evidence="2" key="1">
    <citation type="submission" date="2022-02" db="EMBL/GenBank/DDBJ databases">
        <authorList>
            <person name="Henning P.M."/>
            <person name="McCubbin A.G."/>
            <person name="Shore J.S."/>
        </authorList>
    </citation>
    <scope>NUCLEOTIDE SEQUENCE</scope>
    <source>
        <strain evidence="2">F60SS</strain>
        <tissue evidence="2">Leaves</tissue>
    </source>
</reference>
<feature type="domain" description="Ubiquitin-like" evidence="1">
    <location>
        <begin position="1"/>
        <end position="78"/>
    </location>
</feature>
<dbReference type="SUPFAM" id="SSF54236">
    <property type="entry name" value="Ubiquitin-like"/>
    <property type="match status" value="2"/>
</dbReference>
<evidence type="ECO:0000259" key="1">
    <source>
        <dbReference type="PROSITE" id="PS50053"/>
    </source>
</evidence>
<accession>A0A9Q0G258</accession>
<reference evidence="2" key="2">
    <citation type="journal article" date="2023" name="Plants (Basel)">
        <title>Annotation of the Turnera subulata (Passifloraceae) Draft Genome Reveals the S-Locus Evolved after the Divergence of Turneroideae from Passifloroideae in a Stepwise Manner.</title>
        <authorList>
            <person name="Henning P.M."/>
            <person name="Roalson E.H."/>
            <person name="Mir W."/>
            <person name="McCubbin A.G."/>
            <person name="Shore J.S."/>
        </authorList>
    </citation>
    <scope>NUCLEOTIDE SEQUENCE</scope>
    <source>
        <strain evidence="2">F60SS</strain>
    </source>
</reference>
<comment type="caution">
    <text evidence="2">The sequence shown here is derived from an EMBL/GenBank/DDBJ whole genome shotgun (WGS) entry which is preliminary data.</text>
</comment>
<dbReference type="InterPro" id="IPR029071">
    <property type="entry name" value="Ubiquitin-like_domsf"/>
</dbReference>
<sequence length="160" mass="17637">MMQCKISGKYPVVTVPVARNATTHDVKAKLESAVGVKVARQTLRLSSGGEELEDDRSIESYGFVGDAELHLDVEPLAGDPEFAITIRSLGSEATVKVRETSTVRELKGKIEELWGMHRSKLVLSHMSTRMTDFDRDTNDDSLLSDYYISDFSVVDVGVKG</sequence>
<dbReference type="Gene3D" id="3.10.20.90">
    <property type="entry name" value="Phosphatidylinositol 3-kinase Catalytic Subunit, Chain A, domain 1"/>
    <property type="match status" value="2"/>
</dbReference>
<protein>
    <recommendedName>
        <fullName evidence="1">Ubiquitin-like domain-containing protein</fullName>
    </recommendedName>
</protein>
<feature type="domain" description="Ubiquitin-like" evidence="1">
    <location>
        <begin position="82"/>
        <end position="160"/>
    </location>
</feature>
<dbReference type="Proteomes" id="UP001141552">
    <property type="component" value="Unassembled WGS sequence"/>
</dbReference>
<proteinExistence type="predicted"/>
<dbReference type="Pfam" id="PF14560">
    <property type="entry name" value="Ubiquitin_2"/>
    <property type="match status" value="1"/>
</dbReference>
<dbReference type="Pfam" id="PF00240">
    <property type="entry name" value="ubiquitin"/>
    <property type="match status" value="1"/>
</dbReference>
<dbReference type="CDD" id="cd17039">
    <property type="entry name" value="Ubl_ubiquitin_like"/>
    <property type="match status" value="2"/>
</dbReference>
<keyword evidence="3" id="KW-1185">Reference proteome</keyword>
<evidence type="ECO:0000313" key="3">
    <source>
        <dbReference type="Proteomes" id="UP001141552"/>
    </source>
</evidence>
<dbReference type="PROSITE" id="PS50053">
    <property type="entry name" value="UBIQUITIN_2"/>
    <property type="match status" value="2"/>
</dbReference>
<dbReference type="InterPro" id="IPR000626">
    <property type="entry name" value="Ubiquitin-like_dom"/>
</dbReference>
<dbReference type="SMART" id="SM00213">
    <property type="entry name" value="UBQ"/>
    <property type="match status" value="2"/>
</dbReference>
<dbReference type="EMBL" id="JAKUCV010002680">
    <property type="protein sequence ID" value="KAJ4841823.1"/>
    <property type="molecule type" value="Genomic_DNA"/>
</dbReference>
<evidence type="ECO:0000313" key="2">
    <source>
        <dbReference type="EMBL" id="KAJ4841823.1"/>
    </source>
</evidence>
<gene>
    <name evidence="2" type="ORF">Tsubulata_046209</name>
</gene>
<dbReference type="AlphaFoldDB" id="A0A9Q0G258"/>
<dbReference type="OrthoDB" id="851491at2759"/>